<gene>
    <name evidence="1" type="ORF">GCM10014715_11000</name>
</gene>
<proteinExistence type="predicted"/>
<dbReference type="Proteomes" id="UP000641386">
    <property type="component" value="Unassembled WGS sequence"/>
</dbReference>
<dbReference type="PROSITE" id="PS51257">
    <property type="entry name" value="PROKAR_LIPOPROTEIN"/>
    <property type="match status" value="1"/>
</dbReference>
<accession>A0A918ZN00</accession>
<reference evidence="1" key="2">
    <citation type="submission" date="2020-09" db="EMBL/GenBank/DDBJ databases">
        <authorList>
            <person name="Sun Q."/>
            <person name="Ohkuma M."/>
        </authorList>
    </citation>
    <scope>NUCLEOTIDE SEQUENCE</scope>
    <source>
        <strain evidence="1">JCM 3302</strain>
    </source>
</reference>
<dbReference type="AlphaFoldDB" id="A0A918ZN00"/>
<evidence type="ECO:0000313" key="1">
    <source>
        <dbReference type="EMBL" id="GHE59484.1"/>
    </source>
</evidence>
<evidence type="ECO:0000313" key="2">
    <source>
        <dbReference type="Proteomes" id="UP000641386"/>
    </source>
</evidence>
<reference evidence="1" key="1">
    <citation type="journal article" date="2014" name="Int. J. Syst. Evol. Microbiol.">
        <title>Complete genome sequence of Corynebacterium casei LMG S-19264T (=DSM 44701T), isolated from a smear-ripened cheese.</title>
        <authorList>
            <consortium name="US DOE Joint Genome Institute (JGI-PGF)"/>
            <person name="Walter F."/>
            <person name="Albersmeier A."/>
            <person name="Kalinowski J."/>
            <person name="Ruckert C."/>
        </authorList>
    </citation>
    <scope>NUCLEOTIDE SEQUENCE</scope>
    <source>
        <strain evidence="1">JCM 3302</strain>
    </source>
</reference>
<protein>
    <recommendedName>
        <fullName evidence="3">Lipoprotein</fullName>
    </recommendedName>
</protein>
<organism evidence="1 2">
    <name type="scientific">Streptomyces spiralis</name>
    <dbReference type="NCBI Taxonomy" id="66376"/>
    <lineage>
        <taxon>Bacteria</taxon>
        <taxon>Bacillati</taxon>
        <taxon>Actinomycetota</taxon>
        <taxon>Actinomycetes</taxon>
        <taxon>Kitasatosporales</taxon>
        <taxon>Streptomycetaceae</taxon>
        <taxon>Streptomyces</taxon>
    </lineage>
</organism>
<dbReference type="RefSeq" id="WP_189896925.1">
    <property type="nucleotide sequence ID" value="NZ_BNBC01000003.1"/>
</dbReference>
<dbReference type="EMBL" id="BNBC01000003">
    <property type="protein sequence ID" value="GHE59484.1"/>
    <property type="molecule type" value="Genomic_DNA"/>
</dbReference>
<name>A0A918ZN00_9ACTN</name>
<comment type="caution">
    <text evidence="1">The sequence shown here is derived from an EMBL/GenBank/DDBJ whole genome shotgun (WGS) entry which is preliminary data.</text>
</comment>
<evidence type="ECO:0008006" key="3">
    <source>
        <dbReference type="Google" id="ProtNLM"/>
    </source>
</evidence>
<keyword evidence="2" id="KW-1185">Reference proteome</keyword>
<sequence length="94" mass="9541">MKRHIPALLTASLVLVAGCAGDPGDQYEKGYHFGRGLPATHLGNPMNASSAYDGAASSECGEHAETDGVKITEDWMAGCVDGALGRPASPPASG</sequence>